<comment type="caution">
    <text evidence="1">The sequence shown here is derived from an EMBL/GenBank/DDBJ whole genome shotgun (WGS) entry which is preliminary data.</text>
</comment>
<gene>
    <name evidence="1" type="ORF">MVEN_00474700</name>
</gene>
<proteinExistence type="predicted"/>
<dbReference type="EMBL" id="JACAZI010000003">
    <property type="protein sequence ID" value="KAF7365988.1"/>
    <property type="molecule type" value="Genomic_DNA"/>
</dbReference>
<accession>A0A8H6YRP3</accession>
<protein>
    <submittedName>
        <fullName evidence="1">DUF21-domain-containing protein</fullName>
    </submittedName>
</protein>
<dbReference type="Proteomes" id="UP000620124">
    <property type="component" value="Unassembled WGS sequence"/>
</dbReference>
<sequence length="151" mass="16263">MRHSPCPRAHPVWGMLMLAVQRVRIPAHRPGEGLRAALEAEACRDDIKTMWQTGGAPLLLISRTPGKPGGAFGVITLEDIIDETDRCEDNMTPLQARRITSATVMRGCIWGSSSGSVAAPPLAQLPTPTVVRSRSRERTPLVANGVGPCFD</sequence>
<keyword evidence="2" id="KW-1185">Reference proteome</keyword>
<reference evidence="1" key="1">
    <citation type="submission" date="2020-05" db="EMBL/GenBank/DDBJ databases">
        <title>Mycena genomes resolve the evolution of fungal bioluminescence.</title>
        <authorList>
            <person name="Tsai I.J."/>
        </authorList>
    </citation>
    <scope>NUCLEOTIDE SEQUENCE</scope>
    <source>
        <strain evidence="1">CCC161011</strain>
    </source>
</reference>
<name>A0A8H6YRP3_9AGAR</name>
<organism evidence="1 2">
    <name type="scientific">Mycena venus</name>
    <dbReference type="NCBI Taxonomy" id="2733690"/>
    <lineage>
        <taxon>Eukaryota</taxon>
        <taxon>Fungi</taxon>
        <taxon>Dikarya</taxon>
        <taxon>Basidiomycota</taxon>
        <taxon>Agaricomycotina</taxon>
        <taxon>Agaricomycetes</taxon>
        <taxon>Agaricomycetidae</taxon>
        <taxon>Agaricales</taxon>
        <taxon>Marasmiineae</taxon>
        <taxon>Mycenaceae</taxon>
        <taxon>Mycena</taxon>
    </lineage>
</organism>
<dbReference type="OrthoDB" id="3067598at2759"/>
<dbReference type="AlphaFoldDB" id="A0A8H6YRP3"/>
<evidence type="ECO:0000313" key="2">
    <source>
        <dbReference type="Proteomes" id="UP000620124"/>
    </source>
</evidence>
<evidence type="ECO:0000313" key="1">
    <source>
        <dbReference type="EMBL" id="KAF7365988.1"/>
    </source>
</evidence>